<dbReference type="PROSITE" id="PS51118">
    <property type="entry name" value="HTH_HXLR"/>
    <property type="match status" value="1"/>
</dbReference>
<dbReference type="eggNOG" id="COG1733">
    <property type="taxonomic scope" value="Bacteria"/>
</dbReference>
<protein>
    <submittedName>
        <fullName evidence="1">Transcriptional regulator</fullName>
    </submittedName>
</protein>
<keyword evidence="2" id="KW-1185">Reference proteome</keyword>
<dbReference type="Gene3D" id="1.10.10.10">
    <property type="entry name" value="Winged helix-like DNA-binding domain superfamily/Winged helix DNA-binding domain"/>
    <property type="match status" value="1"/>
</dbReference>
<gene>
    <name evidence="1" type="ORF">A6J80_11920</name>
</gene>
<organism evidence="1 2">
    <name type="scientific">Paracoccus yeei</name>
    <dbReference type="NCBI Taxonomy" id="147645"/>
    <lineage>
        <taxon>Bacteria</taxon>
        <taxon>Pseudomonadati</taxon>
        <taxon>Pseudomonadota</taxon>
        <taxon>Alphaproteobacteria</taxon>
        <taxon>Rhodobacterales</taxon>
        <taxon>Paracoccaceae</taxon>
        <taxon>Paracoccus</taxon>
    </lineage>
</organism>
<dbReference type="SUPFAM" id="SSF46785">
    <property type="entry name" value="Winged helix' DNA-binding domain"/>
    <property type="match status" value="1"/>
</dbReference>
<dbReference type="Pfam" id="PF01638">
    <property type="entry name" value="HxlR"/>
    <property type="match status" value="1"/>
</dbReference>
<dbReference type="InterPro" id="IPR036390">
    <property type="entry name" value="WH_DNA-bd_sf"/>
</dbReference>
<dbReference type="EMBL" id="CP020442">
    <property type="protein sequence ID" value="ARC36984.1"/>
    <property type="molecule type" value="Genomic_DNA"/>
</dbReference>
<dbReference type="KEGG" id="pye:A6J80_11920"/>
<dbReference type="STRING" id="147645.A6J80_11920"/>
<accession>A0A1V0GT00</accession>
<proteinExistence type="predicted"/>
<dbReference type="PANTHER" id="PTHR33204:SF18">
    <property type="entry name" value="TRANSCRIPTIONAL REGULATORY PROTEIN"/>
    <property type="match status" value="1"/>
</dbReference>
<dbReference type="AlphaFoldDB" id="A0A1V0GT00"/>
<dbReference type="InterPro" id="IPR002577">
    <property type="entry name" value="HTH_HxlR"/>
</dbReference>
<name>A0A1V0GT00_9RHOB</name>
<dbReference type="PANTHER" id="PTHR33204">
    <property type="entry name" value="TRANSCRIPTIONAL REGULATOR, MARR FAMILY"/>
    <property type="match status" value="1"/>
</dbReference>
<sequence length="237" mass="24816">MTEPGKNPRLRYEEGCLGAHALNLVGDRWALLVVRELMFAPKRFQMIRAGLPGITASVLTQRLAQLTQAGVVAHDAVLGTYALTEAGRALHPVLRELCRWALLMPGHDPRMFISITALMISISATVDAARAAGSGLRGAFLSGKEGFEVVFSPQGAPQVVAAREPRGDFLLEGTGNALAAAVYGPGPVTLAGAGLVSLRGDKAAAQAFTDLFSLRPQTRSSSASPEDSAQVPGLSST</sequence>
<dbReference type="Proteomes" id="UP000191257">
    <property type="component" value="Chromosome"/>
</dbReference>
<evidence type="ECO:0000313" key="1">
    <source>
        <dbReference type="EMBL" id="ARC36984.1"/>
    </source>
</evidence>
<dbReference type="RefSeq" id="WP_028721208.1">
    <property type="nucleotide sequence ID" value="NZ_CAWMZI010000001.1"/>
</dbReference>
<evidence type="ECO:0000313" key="2">
    <source>
        <dbReference type="Proteomes" id="UP000191257"/>
    </source>
</evidence>
<dbReference type="InterPro" id="IPR036388">
    <property type="entry name" value="WH-like_DNA-bd_sf"/>
</dbReference>
<dbReference type="OrthoDB" id="9782219at2"/>
<reference evidence="1" key="1">
    <citation type="submission" date="2017-12" db="EMBL/GenBank/DDBJ databases">
        <title>FDA dAtabase for Regulatory Grade micrObial Sequences (FDA-ARGOS): Supporting development and validation of Infectious Disease Dx tests.</title>
        <authorList>
            <person name="Campos J."/>
            <person name="Goldberg B."/>
            <person name="Tallon L."/>
            <person name="Sadzewicz L."/>
            <person name="Sengamalay N."/>
            <person name="Ott S."/>
            <person name="Godinez A."/>
            <person name="Nagaraj S."/>
            <person name="Vyas G."/>
            <person name="Aluvathingal J."/>
            <person name="Nadendla S."/>
            <person name="Geyer C."/>
            <person name="Nandy P."/>
            <person name="Hobson J."/>
            <person name="Sichtig H."/>
        </authorList>
    </citation>
    <scope>NUCLEOTIDE SEQUENCE</scope>
    <source>
        <strain evidence="1">FDAARGOS_252</strain>
    </source>
</reference>